<dbReference type="EMBL" id="CP012523">
    <property type="protein sequence ID" value="ALC38915.1"/>
    <property type="molecule type" value="Genomic_DNA"/>
</dbReference>
<dbReference type="InterPro" id="IPR008472">
    <property type="entry name" value="DUF753"/>
</dbReference>
<dbReference type="Pfam" id="PF05444">
    <property type="entry name" value="DUF753"/>
    <property type="match status" value="3"/>
</dbReference>
<feature type="signal peptide" evidence="1">
    <location>
        <begin position="1"/>
        <end position="24"/>
    </location>
</feature>
<feature type="domain" description="DUF753" evidence="2">
    <location>
        <begin position="149"/>
        <end position="222"/>
    </location>
</feature>
<dbReference type="AlphaFoldDB" id="A0A0M4E7V4"/>
<proteinExistence type="predicted"/>
<dbReference type="OrthoDB" id="7979834at2759"/>
<dbReference type="Proteomes" id="UP000494163">
    <property type="component" value="Chromosome 2L"/>
</dbReference>
<keyword evidence="1" id="KW-0732">Signal</keyword>
<dbReference type="PANTHER" id="PTHR21721">
    <property type="entry name" value="GH09876P-RELATED"/>
    <property type="match status" value="1"/>
</dbReference>
<feature type="chain" id="PRO_5005792928" evidence="1">
    <location>
        <begin position="25"/>
        <end position="414"/>
    </location>
</feature>
<keyword evidence="4" id="KW-1185">Reference proteome</keyword>
<name>A0A0M4E7V4_DROBS</name>
<gene>
    <name evidence="3" type="ORF">Dbus_chr2Lg1000</name>
</gene>
<organism evidence="3 4">
    <name type="scientific">Drosophila busckii</name>
    <name type="common">Fruit fly</name>
    <dbReference type="NCBI Taxonomy" id="30019"/>
    <lineage>
        <taxon>Eukaryota</taxon>
        <taxon>Metazoa</taxon>
        <taxon>Ecdysozoa</taxon>
        <taxon>Arthropoda</taxon>
        <taxon>Hexapoda</taxon>
        <taxon>Insecta</taxon>
        <taxon>Pterygota</taxon>
        <taxon>Neoptera</taxon>
        <taxon>Endopterygota</taxon>
        <taxon>Diptera</taxon>
        <taxon>Brachycera</taxon>
        <taxon>Muscomorpha</taxon>
        <taxon>Ephydroidea</taxon>
        <taxon>Drosophilidae</taxon>
        <taxon>Drosophila</taxon>
    </lineage>
</organism>
<evidence type="ECO:0000256" key="1">
    <source>
        <dbReference type="SAM" id="SignalP"/>
    </source>
</evidence>
<feature type="domain" description="DUF753" evidence="2">
    <location>
        <begin position="232"/>
        <end position="302"/>
    </location>
</feature>
<evidence type="ECO:0000313" key="3">
    <source>
        <dbReference type="EMBL" id="ALC38915.1"/>
    </source>
</evidence>
<accession>A0A0M4E7V4</accession>
<dbReference type="OMA" id="ELMQYQC"/>
<feature type="domain" description="DUF753" evidence="2">
    <location>
        <begin position="309"/>
        <end position="386"/>
    </location>
</feature>
<protein>
    <submittedName>
        <fullName evidence="3">CG10650</fullName>
    </submittedName>
</protein>
<sequence length="414" mass="43241">MQSVNTIAILLATLIAVGLQGSTALICTDGTASNPCTTSCFTSIDDKGVVSRGCVAETGSCAAPSCFNCTTDNCNAPLVCKSCDGLGCTLVTAATSNKICDAAQECYNQLQPDGTITRGCGPKCATDSCSSCTTDNCNAGIYPANRLLCYQCTANEANCNVPANATMLKPCALFKKQDQQCYMTGSSFQNMTRGCSTDAAALCPQGSSDSSCLFCSDQNGCNNRQYARNLGSCIKCSGENCIDKQLATAAADCAPYNYTVNEVSCYSQLEANGTVTRGCSNEHETSCAETANCKSCAGSNCNVDEISFSCITCRSDNYAHCRQGDHIGGTACVNPPAAGQANECFEGQWNGIVMRGCLSDAGSLMQSQCKNTADNRCKTCSTIDCNTNSYNGASSLQLSFGLFALLLIALQQCL</sequence>
<evidence type="ECO:0000313" key="4">
    <source>
        <dbReference type="Proteomes" id="UP000494163"/>
    </source>
</evidence>
<dbReference type="PANTHER" id="PTHR21721:SF27">
    <property type="entry name" value="GH09876P"/>
    <property type="match status" value="1"/>
</dbReference>
<evidence type="ECO:0000259" key="2">
    <source>
        <dbReference type="Pfam" id="PF05444"/>
    </source>
</evidence>
<reference evidence="3 4" key="1">
    <citation type="submission" date="2015-08" db="EMBL/GenBank/DDBJ databases">
        <title>Ancestral chromatin configuration constrains chromatin evolution on differentiating sex chromosomes in Drosophila.</title>
        <authorList>
            <person name="Zhou Q."/>
            <person name="Bachtrog D."/>
        </authorList>
    </citation>
    <scope>NUCLEOTIDE SEQUENCE [LARGE SCALE GENOMIC DNA]</scope>
    <source>
        <tissue evidence="3">Whole larvae</tissue>
    </source>
</reference>